<comment type="subcellular location">
    <subcellularLocation>
        <location evidence="1">Cell membrane</location>
        <topology evidence="1">Multi-pass membrane protein</topology>
    </subcellularLocation>
</comment>
<organism evidence="8 9">
    <name type="scientific">Vulcanibacillus modesticaldus</name>
    <dbReference type="NCBI Taxonomy" id="337097"/>
    <lineage>
        <taxon>Bacteria</taxon>
        <taxon>Bacillati</taxon>
        <taxon>Bacillota</taxon>
        <taxon>Bacilli</taxon>
        <taxon>Bacillales</taxon>
        <taxon>Bacillaceae</taxon>
        <taxon>Vulcanibacillus</taxon>
    </lineage>
</organism>
<dbReference type="OrthoDB" id="9763003at2"/>
<dbReference type="PANTHER" id="PTHR10010:SF46">
    <property type="entry name" value="SODIUM-DEPENDENT PHOSPHATE TRANSPORT PROTEIN 2B"/>
    <property type="match status" value="1"/>
</dbReference>
<evidence type="ECO:0000259" key="7">
    <source>
        <dbReference type="Pfam" id="PF01895"/>
    </source>
</evidence>
<evidence type="ECO:0000256" key="5">
    <source>
        <dbReference type="ARBA" id="ARBA00023136"/>
    </source>
</evidence>
<keyword evidence="2" id="KW-1003">Cell membrane</keyword>
<evidence type="ECO:0000256" key="4">
    <source>
        <dbReference type="ARBA" id="ARBA00022989"/>
    </source>
</evidence>
<feature type="domain" description="PhoU" evidence="7">
    <location>
        <begin position="450"/>
        <end position="535"/>
    </location>
</feature>
<evidence type="ECO:0000256" key="6">
    <source>
        <dbReference type="SAM" id="Phobius"/>
    </source>
</evidence>
<accession>A0A1D2YSY3</accession>
<keyword evidence="5 6" id="KW-0472">Membrane</keyword>
<dbReference type="Pfam" id="PF01895">
    <property type="entry name" value="PhoU"/>
    <property type="match status" value="2"/>
</dbReference>
<dbReference type="InterPro" id="IPR004633">
    <property type="entry name" value="NaPi_cotrn-rel/YqeW-like"/>
</dbReference>
<dbReference type="NCBIfam" id="TIGR00704">
    <property type="entry name" value="NaPi_cotrn_rel"/>
    <property type="match status" value="1"/>
</dbReference>
<feature type="transmembrane region" description="Helical" evidence="6">
    <location>
        <begin position="6"/>
        <end position="25"/>
    </location>
</feature>
<evidence type="ECO:0000256" key="1">
    <source>
        <dbReference type="ARBA" id="ARBA00004651"/>
    </source>
</evidence>
<dbReference type="EMBL" id="MIJF01000056">
    <property type="protein sequence ID" value="OEF98105.1"/>
    <property type="molecule type" value="Genomic_DNA"/>
</dbReference>
<dbReference type="NCBIfam" id="NF037997">
    <property type="entry name" value="Na_Pi_symport"/>
    <property type="match status" value="1"/>
</dbReference>
<dbReference type="SUPFAM" id="SSF109755">
    <property type="entry name" value="PhoU-like"/>
    <property type="match status" value="1"/>
</dbReference>
<proteinExistence type="predicted"/>
<reference evidence="8 9" key="1">
    <citation type="submission" date="2016-09" db="EMBL/GenBank/DDBJ databases">
        <title>Draft genome sequence for the type strain of Vulcanibacillus modesticaldus BR, a strictly anaerobic, moderately thermophilic, and nitrate-reducing bacterium from deep sea-hydrothermal vents of the Mid-Atlantic Ridge.</title>
        <authorList>
            <person name="Abin C.A."/>
            <person name="Hollibaugh J.T."/>
        </authorList>
    </citation>
    <scope>NUCLEOTIDE SEQUENCE [LARGE SCALE GENOMIC DNA]</scope>
    <source>
        <strain evidence="8 9">BR</strain>
    </source>
</reference>
<dbReference type="AlphaFoldDB" id="A0A1D2YSY3"/>
<dbReference type="InterPro" id="IPR038078">
    <property type="entry name" value="PhoU-like_sf"/>
</dbReference>
<dbReference type="PANTHER" id="PTHR10010">
    <property type="entry name" value="SOLUTE CARRIER FAMILY 34 SODIUM PHOSPHATE , MEMBER 2-RELATED"/>
    <property type="match status" value="1"/>
</dbReference>
<feature type="transmembrane region" description="Helical" evidence="6">
    <location>
        <begin position="250"/>
        <end position="272"/>
    </location>
</feature>
<feature type="transmembrane region" description="Helical" evidence="6">
    <location>
        <begin position="132"/>
        <end position="150"/>
    </location>
</feature>
<dbReference type="Proteomes" id="UP000243739">
    <property type="component" value="Unassembled WGS sequence"/>
</dbReference>
<sequence>MDVKEMLFTFLGGLGIFLFGIKYMSEGLQKTAGDRLRTILEKMTSNPLMGVLAGTLVTAIIQSSSGTTVLTVGLVNAGLLSLKQAIGIIMGANIGTTITSFIIGFKISKYALPIVAVGAILIFFSKKKSINYWGQVIFGFGLLFLGLKYMSAGMKPLRGSEVFLNLMETLADQPLLGVLVGTVFTMIVQSSSATIGVLQGLAESGGVTFDQALPILFGDNIGTTVTAALAAIGTSVMAKRAALTHVMFNIIGTLIFLPLLSLGIFPSIVKFIADGLNIKMQIAWAHGLFNVSNTIIQLPFIGLLAYIVTKLIPGEEETIEYGPKYLDSRFLSNPSVALGQAAKELLRMGVLAKEALTDSITYFFTGEEKKSQQSLQKEEVINDLDHKITEYLVKISQNSLSSNESNQSTLYLQIVNDIERIGDHAENIVELAQYSHEHKLPYSEEAKKELNDMINLTLETFQKALSSLENNDIELAKEVVKNERIIDQMEKDYRKGHLKRLNEGTCFGSSGVVFLDIISNLERIGDHSFNIAQAVLDQQ</sequence>
<feature type="transmembrane region" description="Helical" evidence="6">
    <location>
        <begin position="175"/>
        <end position="201"/>
    </location>
</feature>
<dbReference type="GO" id="GO:0044341">
    <property type="term" value="P:sodium-dependent phosphate transport"/>
    <property type="evidence" value="ECO:0007669"/>
    <property type="project" value="InterPro"/>
</dbReference>
<evidence type="ECO:0000313" key="9">
    <source>
        <dbReference type="Proteomes" id="UP000243739"/>
    </source>
</evidence>
<comment type="caution">
    <text evidence="8">The sequence shown here is derived from an EMBL/GenBank/DDBJ whole genome shotgun (WGS) entry which is preliminary data.</text>
</comment>
<feature type="transmembrane region" description="Helical" evidence="6">
    <location>
        <begin position="221"/>
        <end position="238"/>
    </location>
</feature>
<evidence type="ECO:0000256" key="3">
    <source>
        <dbReference type="ARBA" id="ARBA00022692"/>
    </source>
</evidence>
<dbReference type="STRING" id="337097.BHF71_03560"/>
<dbReference type="InterPro" id="IPR026022">
    <property type="entry name" value="PhoU_dom"/>
</dbReference>
<feature type="transmembrane region" description="Helical" evidence="6">
    <location>
        <begin position="110"/>
        <end position="126"/>
    </location>
</feature>
<evidence type="ECO:0000256" key="2">
    <source>
        <dbReference type="ARBA" id="ARBA00022475"/>
    </source>
</evidence>
<dbReference type="GO" id="GO:0005436">
    <property type="term" value="F:sodium:phosphate symporter activity"/>
    <property type="evidence" value="ECO:0007669"/>
    <property type="project" value="InterPro"/>
</dbReference>
<gene>
    <name evidence="8" type="ORF">BHF71_03560</name>
</gene>
<protein>
    <submittedName>
        <fullName evidence="8">Sodium-dependent phosphate transporter</fullName>
    </submittedName>
</protein>
<keyword evidence="9" id="KW-1185">Reference proteome</keyword>
<dbReference type="InterPro" id="IPR003841">
    <property type="entry name" value="Na/Pi_transpt"/>
</dbReference>
<dbReference type="RefSeq" id="WP_069657405.1">
    <property type="nucleotide sequence ID" value="NZ_MIJF01000056.1"/>
</dbReference>
<evidence type="ECO:0000313" key="8">
    <source>
        <dbReference type="EMBL" id="OEF98105.1"/>
    </source>
</evidence>
<dbReference type="Pfam" id="PF02690">
    <property type="entry name" value="Na_Pi_cotrans"/>
    <property type="match status" value="1"/>
</dbReference>
<keyword evidence="4 6" id="KW-1133">Transmembrane helix</keyword>
<feature type="domain" description="PhoU" evidence="7">
    <location>
        <begin position="345"/>
        <end position="431"/>
    </location>
</feature>
<name>A0A1D2YSY3_9BACI</name>
<dbReference type="GO" id="GO:0005886">
    <property type="term" value="C:plasma membrane"/>
    <property type="evidence" value="ECO:0007669"/>
    <property type="project" value="UniProtKB-SubCell"/>
</dbReference>
<dbReference type="Gene3D" id="1.20.58.220">
    <property type="entry name" value="Phosphate transport system protein phou homolog 2, domain 2"/>
    <property type="match status" value="1"/>
</dbReference>
<keyword evidence="3 6" id="KW-0812">Transmembrane</keyword>